<reference evidence="1" key="2">
    <citation type="journal article" date="2015" name="Data Brief">
        <title>Shoot transcriptome of the giant reed, Arundo donax.</title>
        <authorList>
            <person name="Barrero R.A."/>
            <person name="Guerrero F.D."/>
            <person name="Moolhuijzen P."/>
            <person name="Goolsby J.A."/>
            <person name="Tidwell J."/>
            <person name="Bellgard S.E."/>
            <person name="Bellgard M.I."/>
        </authorList>
    </citation>
    <scope>NUCLEOTIDE SEQUENCE</scope>
    <source>
        <tissue evidence="1">Shoot tissue taken approximately 20 cm above the soil surface</tissue>
    </source>
</reference>
<dbReference type="EMBL" id="GBRH01205722">
    <property type="protein sequence ID" value="JAD92173.1"/>
    <property type="molecule type" value="Transcribed_RNA"/>
</dbReference>
<proteinExistence type="predicted"/>
<dbReference type="AlphaFoldDB" id="A0A0A9DZN6"/>
<accession>A0A0A9DZN6</accession>
<protein>
    <submittedName>
        <fullName evidence="1">Uncharacterized protein</fullName>
    </submittedName>
</protein>
<sequence length="38" mass="4357">MCITLLYKLKGGKCCIHWVTLTPSCESKKNSIMWCSFC</sequence>
<evidence type="ECO:0000313" key="1">
    <source>
        <dbReference type="EMBL" id="JAD92173.1"/>
    </source>
</evidence>
<name>A0A0A9DZN6_ARUDO</name>
<reference evidence="1" key="1">
    <citation type="submission" date="2014-09" db="EMBL/GenBank/DDBJ databases">
        <authorList>
            <person name="Magalhaes I.L.F."/>
            <person name="Oliveira U."/>
            <person name="Santos F.R."/>
            <person name="Vidigal T.H.D.A."/>
            <person name="Brescovit A.D."/>
            <person name="Santos A.J."/>
        </authorList>
    </citation>
    <scope>NUCLEOTIDE SEQUENCE</scope>
    <source>
        <tissue evidence="1">Shoot tissue taken approximately 20 cm above the soil surface</tissue>
    </source>
</reference>
<organism evidence="1">
    <name type="scientific">Arundo donax</name>
    <name type="common">Giant reed</name>
    <name type="synonym">Donax arundinaceus</name>
    <dbReference type="NCBI Taxonomy" id="35708"/>
    <lineage>
        <taxon>Eukaryota</taxon>
        <taxon>Viridiplantae</taxon>
        <taxon>Streptophyta</taxon>
        <taxon>Embryophyta</taxon>
        <taxon>Tracheophyta</taxon>
        <taxon>Spermatophyta</taxon>
        <taxon>Magnoliopsida</taxon>
        <taxon>Liliopsida</taxon>
        <taxon>Poales</taxon>
        <taxon>Poaceae</taxon>
        <taxon>PACMAD clade</taxon>
        <taxon>Arundinoideae</taxon>
        <taxon>Arundineae</taxon>
        <taxon>Arundo</taxon>
    </lineage>
</organism>